<dbReference type="Proteomes" id="UP001278766">
    <property type="component" value="Unassembled WGS sequence"/>
</dbReference>
<dbReference type="GeneID" id="87835886"/>
<organism evidence="3 4">
    <name type="scientific">Chaetomium fimeti</name>
    <dbReference type="NCBI Taxonomy" id="1854472"/>
    <lineage>
        <taxon>Eukaryota</taxon>
        <taxon>Fungi</taxon>
        <taxon>Dikarya</taxon>
        <taxon>Ascomycota</taxon>
        <taxon>Pezizomycotina</taxon>
        <taxon>Sordariomycetes</taxon>
        <taxon>Sordariomycetidae</taxon>
        <taxon>Sordariales</taxon>
        <taxon>Chaetomiaceae</taxon>
        <taxon>Chaetomium</taxon>
    </lineage>
</organism>
<reference evidence="3" key="1">
    <citation type="journal article" date="2023" name="Mol. Phylogenet. Evol.">
        <title>Genome-scale phylogeny and comparative genomics of the fungal order Sordariales.</title>
        <authorList>
            <person name="Hensen N."/>
            <person name="Bonometti L."/>
            <person name="Westerberg I."/>
            <person name="Brannstrom I.O."/>
            <person name="Guillou S."/>
            <person name="Cros-Aarteil S."/>
            <person name="Calhoun S."/>
            <person name="Haridas S."/>
            <person name="Kuo A."/>
            <person name="Mondo S."/>
            <person name="Pangilinan J."/>
            <person name="Riley R."/>
            <person name="LaButti K."/>
            <person name="Andreopoulos B."/>
            <person name="Lipzen A."/>
            <person name="Chen C."/>
            <person name="Yan M."/>
            <person name="Daum C."/>
            <person name="Ng V."/>
            <person name="Clum A."/>
            <person name="Steindorff A."/>
            <person name="Ohm R.A."/>
            <person name="Martin F."/>
            <person name="Silar P."/>
            <person name="Natvig D.O."/>
            <person name="Lalanne C."/>
            <person name="Gautier V."/>
            <person name="Ament-Velasquez S.L."/>
            <person name="Kruys A."/>
            <person name="Hutchinson M.I."/>
            <person name="Powell A.J."/>
            <person name="Barry K."/>
            <person name="Miller A.N."/>
            <person name="Grigoriev I.V."/>
            <person name="Debuchy R."/>
            <person name="Gladieux P."/>
            <person name="Hiltunen Thoren M."/>
            <person name="Johannesson H."/>
        </authorList>
    </citation>
    <scope>NUCLEOTIDE SEQUENCE</scope>
    <source>
        <strain evidence="3">CBS 168.71</strain>
    </source>
</reference>
<dbReference type="InterPro" id="IPR017853">
    <property type="entry name" value="GH"/>
</dbReference>
<protein>
    <recommendedName>
        <fullName evidence="2">Beta-glucuronidase C-terminal domain-containing protein</fullName>
    </recommendedName>
</protein>
<keyword evidence="1" id="KW-0732">Signal</keyword>
<gene>
    <name evidence="3" type="ORF">B0H64DRAFT_182240</name>
</gene>
<feature type="domain" description="Beta-glucuronidase C-terminal" evidence="2">
    <location>
        <begin position="420"/>
        <end position="521"/>
    </location>
</feature>
<feature type="signal peptide" evidence="1">
    <location>
        <begin position="1"/>
        <end position="18"/>
    </location>
</feature>
<evidence type="ECO:0000313" key="4">
    <source>
        <dbReference type="Proteomes" id="UP001278766"/>
    </source>
</evidence>
<evidence type="ECO:0000259" key="2">
    <source>
        <dbReference type="Pfam" id="PF16862"/>
    </source>
</evidence>
<dbReference type="RefSeq" id="XP_062657739.1">
    <property type="nucleotide sequence ID" value="XM_062798938.1"/>
</dbReference>
<dbReference type="EMBL" id="JAUEPN010000005">
    <property type="protein sequence ID" value="KAK3294225.1"/>
    <property type="molecule type" value="Genomic_DNA"/>
</dbReference>
<feature type="chain" id="PRO_5042081939" description="Beta-glucuronidase C-terminal domain-containing protein" evidence="1">
    <location>
        <begin position="19"/>
        <end position="531"/>
    </location>
</feature>
<accession>A0AAE0HD99</accession>
<evidence type="ECO:0000313" key="3">
    <source>
        <dbReference type="EMBL" id="KAK3294225.1"/>
    </source>
</evidence>
<name>A0AAE0HD99_9PEZI</name>
<reference evidence="3" key="2">
    <citation type="submission" date="2023-06" db="EMBL/GenBank/DDBJ databases">
        <authorList>
            <consortium name="Lawrence Berkeley National Laboratory"/>
            <person name="Haridas S."/>
            <person name="Hensen N."/>
            <person name="Bonometti L."/>
            <person name="Westerberg I."/>
            <person name="Brannstrom I.O."/>
            <person name="Guillou S."/>
            <person name="Cros-Aarteil S."/>
            <person name="Calhoun S."/>
            <person name="Kuo A."/>
            <person name="Mondo S."/>
            <person name="Pangilinan J."/>
            <person name="Riley R."/>
            <person name="Labutti K."/>
            <person name="Andreopoulos B."/>
            <person name="Lipzen A."/>
            <person name="Chen C."/>
            <person name="Yanf M."/>
            <person name="Daum C."/>
            <person name="Ng V."/>
            <person name="Clum A."/>
            <person name="Steindorff A."/>
            <person name="Ohm R."/>
            <person name="Martin F."/>
            <person name="Silar P."/>
            <person name="Natvig D."/>
            <person name="Lalanne C."/>
            <person name="Gautier V."/>
            <person name="Ament-Velasquez S.L."/>
            <person name="Kruys A."/>
            <person name="Hutchinson M.I."/>
            <person name="Powell A.J."/>
            <person name="Barry K."/>
            <person name="Miller A.N."/>
            <person name="Grigoriev I.V."/>
            <person name="Debuchy R."/>
            <person name="Gladieux P."/>
            <person name="Thoren M.H."/>
            <person name="Johannesson H."/>
        </authorList>
    </citation>
    <scope>NUCLEOTIDE SEQUENCE</scope>
    <source>
        <strain evidence="3">CBS 168.71</strain>
    </source>
</reference>
<dbReference type="SUPFAM" id="SSF51445">
    <property type="entry name" value="(Trans)glycosidases"/>
    <property type="match status" value="1"/>
</dbReference>
<dbReference type="InterPro" id="IPR031728">
    <property type="entry name" value="GlcAase_C"/>
</dbReference>
<proteinExistence type="predicted"/>
<dbReference type="PANTHER" id="PTHR36183:SF2">
    <property type="entry name" value="BETA-GLUCURONIDASE C-TERMINAL DOMAIN-CONTAINING PROTEIN"/>
    <property type="match status" value="1"/>
</dbReference>
<dbReference type="InterPro" id="IPR052974">
    <property type="entry name" value="GH79_Enzymes"/>
</dbReference>
<dbReference type="PANTHER" id="PTHR36183">
    <property type="entry name" value="BETA-GLUCURONIDASE"/>
    <property type="match status" value="1"/>
</dbReference>
<dbReference type="Gene3D" id="3.20.20.80">
    <property type="entry name" value="Glycosidases"/>
    <property type="match status" value="1"/>
</dbReference>
<sequence>MKFILLSANCVLAAAAAAGRPKCASVHALSRTPASAISQPHVPQFVSYSFEPAFWTEFFGEPDSPRELTFSLLNHLHERGVRPIIRAGGITMDSMVFDPSQKLSVVRTENEEGGIYRTTIGPAFYQHWDNFPEGTSFVSTLNFGNNSVSIARDLAVASYQLQRDKITYYELGNEPTNYPTSRWNASTEAYISQWQEFTEEIDAAIDDDSHGRWWASSATTDVTPLKVRPSDLIPAGVNSTGQVGLYSIHSYAFATCEPPRAARATIPNILNHTDLVRYADDEIYPSAQAALASGAQWVVGEFNSIACSGKPNVSDTFAQALWTADVELLYAVRNASSVHLHQGATLAFQSDQQLNTPGDDGSPGFSSYSLLYPVDSTKRGEARVLPVFVSQLLVAEALADGGRIAALETPRGVREQEFSAYAVFYPGEGGGELRLAKLVILNMKPYYAGQEAAPSKLSLDIGKHGGATVKRMTAPFVDEKDAAKVTWAGQSFRTGEAVGELALERLGRDKRVSVRDSEAVLLTFEDDGLKF</sequence>
<evidence type="ECO:0000256" key="1">
    <source>
        <dbReference type="SAM" id="SignalP"/>
    </source>
</evidence>
<comment type="caution">
    <text evidence="3">The sequence shown here is derived from an EMBL/GenBank/DDBJ whole genome shotgun (WGS) entry which is preliminary data.</text>
</comment>
<dbReference type="AlphaFoldDB" id="A0AAE0HD99"/>
<dbReference type="Pfam" id="PF16862">
    <property type="entry name" value="Glyco_hydro_79C"/>
    <property type="match status" value="1"/>
</dbReference>
<keyword evidence="4" id="KW-1185">Reference proteome</keyword>